<dbReference type="Proteomes" id="UP000243127">
    <property type="component" value="Nucleomorph 2"/>
</dbReference>
<reference evidence="2 4" key="1">
    <citation type="journal article" date="2007" name="Proc. Natl. Acad. Sci. U.S.A.">
        <title>Nucleomorph genome of Hemiselmis andersenii reveals complete intron loss and compaction as a driver of protein structure and function.</title>
        <authorList>
            <person name="Lane C.E."/>
            <person name="van den Heuvel K."/>
            <person name="Kozera C."/>
            <person name="Curtis B.A."/>
            <person name="Parsons B.J."/>
            <person name="Bowman S."/>
            <person name="Archibald J.M."/>
        </authorList>
    </citation>
    <scope>NUCLEOTIDE SEQUENCE [LARGE SCALE GENOMIC DNA]</scope>
    <source>
        <strain evidence="2 4">CCMP644</strain>
    </source>
</reference>
<organism evidence="2 4">
    <name type="scientific">Hemiselmis andersenii</name>
    <name type="common">Cryptophyte alga</name>
    <dbReference type="NCBI Taxonomy" id="464988"/>
    <lineage>
        <taxon>Eukaryota</taxon>
        <taxon>Cryptophyceae</taxon>
        <taxon>Cryptomonadales</taxon>
        <taxon>Hemiselmidaceae</taxon>
        <taxon>Hemiselmis</taxon>
    </lineage>
</organism>
<proteinExistence type="predicted"/>
<evidence type="ECO:0000313" key="3">
    <source>
        <dbReference type="EMBL" id="CAD8957135.1"/>
    </source>
</evidence>
<evidence type="ECO:0000313" key="2">
    <source>
        <dbReference type="EMBL" id="ABW98043.1"/>
    </source>
</evidence>
<sequence>MISFISPCLNNSFFRKSGKNCRKFFEPKMKFLNLLKMEKDNLNYSKKIQKYKQFLPQSFFIDNTAPFAFSFMWLQRIGRLDLNENLFFDKNNYENRSLFQISFRSDPTFRISKKTKKKKKEKIFSSISVGKNKEEKMILFDYNKKKSKNNFLNLNSYSKKFLEKKRDLKLANFYSIISIQNNKVNRFIKLVIILILGIFSFLVFNF</sequence>
<feature type="transmembrane region" description="Helical" evidence="1">
    <location>
        <begin position="187"/>
        <end position="204"/>
    </location>
</feature>
<evidence type="ECO:0000313" key="4">
    <source>
        <dbReference type="Proteomes" id="UP000243127"/>
    </source>
</evidence>
<dbReference type="RefSeq" id="XP_001712368.1">
    <property type="nucleotide sequence ID" value="XM_001712316.1"/>
</dbReference>
<name>A9BKN8_HEMAN</name>
<accession>A9BKN8</accession>
<geneLocation type="nucleomorph" evidence="2"/>
<keyword evidence="2" id="KW-0542">Nucleomorph</keyword>
<dbReference type="AlphaFoldDB" id="A9BKN8"/>
<keyword evidence="1" id="KW-0472">Membrane</keyword>
<keyword evidence="1" id="KW-0812">Transmembrane</keyword>
<keyword evidence="1" id="KW-1133">Transmembrane helix</keyword>
<dbReference type="EMBL" id="CP000882">
    <property type="protein sequence ID" value="ABW98043.1"/>
    <property type="molecule type" value="Genomic_DNA"/>
</dbReference>
<dbReference type="GeneID" id="5739684"/>
<gene>
    <name evidence="2" type="ORF">HAN_2g216</name>
    <name evidence="3" type="ORF">HAND00432_LOCUS11674</name>
</gene>
<evidence type="ECO:0000256" key="1">
    <source>
        <dbReference type="SAM" id="Phobius"/>
    </source>
</evidence>
<dbReference type="EMBL" id="HBFX01019238">
    <property type="protein sequence ID" value="CAD8957135.1"/>
    <property type="molecule type" value="Transcribed_RNA"/>
</dbReference>
<protein>
    <submittedName>
        <fullName evidence="2">Uncharacterized protein</fullName>
    </submittedName>
</protein>
<reference evidence="3" key="2">
    <citation type="submission" date="2021-01" db="EMBL/GenBank/DDBJ databases">
        <authorList>
            <person name="Corre E."/>
            <person name="Pelletier E."/>
            <person name="Niang G."/>
            <person name="Scheremetjew M."/>
            <person name="Finn R."/>
            <person name="Kale V."/>
            <person name="Holt S."/>
            <person name="Cochrane G."/>
            <person name="Meng A."/>
            <person name="Brown T."/>
            <person name="Cohen L."/>
        </authorList>
    </citation>
    <scope>NUCLEOTIDE SEQUENCE</scope>
    <source>
        <strain evidence="3">CCMP644</strain>
    </source>
</reference>